<evidence type="ECO:0000313" key="10">
    <source>
        <dbReference type="Proteomes" id="UP000441354"/>
    </source>
</evidence>
<comment type="subcellular location">
    <subcellularLocation>
        <location evidence="1">Cell membrane</location>
        <topology evidence="1">Multi-pass membrane protein</topology>
    </subcellularLocation>
</comment>
<evidence type="ECO:0000256" key="2">
    <source>
        <dbReference type="ARBA" id="ARBA00006228"/>
    </source>
</evidence>
<dbReference type="Proteomes" id="UP000441354">
    <property type="component" value="Unassembled WGS sequence"/>
</dbReference>
<keyword evidence="10" id="KW-1185">Reference proteome</keyword>
<keyword evidence="5 8" id="KW-0812">Transmembrane</keyword>
<keyword evidence="3" id="KW-0050">Antiport</keyword>
<evidence type="ECO:0000256" key="1">
    <source>
        <dbReference type="ARBA" id="ARBA00004651"/>
    </source>
</evidence>
<dbReference type="OrthoDB" id="9800498at2"/>
<sequence>MAFQILLNMFLGFTWMFLTASYEPIAFLKGYFFGLLIIFAFRRFFPSRFYLLRVFAIISLILLFLKELVLSNVAVVKSVLKPKLDMKPGIFALPTVLERDWEITTLANLITLTPGTLVIDVSDDKKILYVHAMDIEDANEAIDSIKNTFEKAILEVSK</sequence>
<evidence type="ECO:0000256" key="4">
    <source>
        <dbReference type="ARBA" id="ARBA00022475"/>
    </source>
</evidence>
<name>A0A7V7RM30_9BACI</name>
<dbReference type="PANTHER" id="PTHR34584:SF1">
    <property type="entry name" value="NA(+)_H(+) ANTIPORTER SUBUNIT E1"/>
    <property type="match status" value="1"/>
</dbReference>
<comment type="similarity">
    <text evidence="2">Belongs to the CPA3 antiporters (TC 2.A.63) subunit E family.</text>
</comment>
<dbReference type="NCBIfam" id="NF009292">
    <property type="entry name" value="PRK12651.1-3"/>
    <property type="match status" value="1"/>
</dbReference>
<proteinExistence type="inferred from homology"/>
<dbReference type="EMBL" id="WBOT01000003">
    <property type="protein sequence ID" value="KAB2332974.1"/>
    <property type="molecule type" value="Genomic_DNA"/>
</dbReference>
<dbReference type="InterPro" id="IPR002758">
    <property type="entry name" value="Cation_antiport_E"/>
</dbReference>
<protein>
    <submittedName>
        <fullName evidence="9">Na+/H+ antiporter subunit E</fullName>
    </submittedName>
</protein>
<dbReference type="PIRSF" id="PIRSF019239">
    <property type="entry name" value="MrpE"/>
    <property type="match status" value="1"/>
</dbReference>
<keyword evidence="3" id="KW-0813">Transport</keyword>
<organism evidence="9 10">
    <name type="scientific">Bacillus mesophilum</name>
    <dbReference type="NCBI Taxonomy" id="1071718"/>
    <lineage>
        <taxon>Bacteria</taxon>
        <taxon>Bacillati</taxon>
        <taxon>Bacillota</taxon>
        <taxon>Bacilli</taxon>
        <taxon>Bacillales</taxon>
        <taxon>Bacillaceae</taxon>
        <taxon>Bacillus</taxon>
    </lineage>
</organism>
<evidence type="ECO:0000256" key="8">
    <source>
        <dbReference type="SAM" id="Phobius"/>
    </source>
</evidence>
<dbReference type="GO" id="GO:0005886">
    <property type="term" value="C:plasma membrane"/>
    <property type="evidence" value="ECO:0007669"/>
    <property type="project" value="UniProtKB-SubCell"/>
</dbReference>
<evidence type="ECO:0000313" key="9">
    <source>
        <dbReference type="EMBL" id="KAB2332974.1"/>
    </source>
</evidence>
<keyword evidence="6 8" id="KW-1133">Transmembrane helix</keyword>
<dbReference type="AlphaFoldDB" id="A0A7V7RM30"/>
<keyword evidence="4" id="KW-1003">Cell membrane</keyword>
<accession>A0A7V7RM30</accession>
<dbReference type="GO" id="GO:0008324">
    <property type="term" value="F:monoatomic cation transmembrane transporter activity"/>
    <property type="evidence" value="ECO:0007669"/>
    <property type="project" value="InterPro"/>
</dbReference>
<evidence type="ECO:0000256" key="5">
    <source>
        <dbReference type="ARBA" id="ARBA00022692"/>
    </source>
</evidence>
<keyword evidence="7 8" id="KW-0472">Membrane</keyword>
<dbReference type="PANTHER" id="PTHR34584">
    <property type="entry name" value="NA(+)/H(+) ANTIPORTER SUBUNIT E1"/>
    <property type="match status" value="1"/>
</dbReference>
<dbReference type="GO" id="GO:0015297">
    <property type="term" value="F:antiporter activity"/>
    <property type="evidence" value="ECO:0007669"/>
    <property type="project" value="UniProtKB-KW"/>
</dbReference>
<comment type="caution">
    <text evidence="9">The sequence shown here is derived from an EMBL/GenBank/DDBJ whole genome shotgun (WGS) entry which is preliminary data.</text>
</comment>
<gene>
    <name evidence="9" type="ORF">F7732_12935</name>
</gene>
<dbReference type="RefSeq" id="WP_066442826.1">
    <property type="nucleotide sequence ID" value="NZ_WBOT01000003.1"/>
</dbReference>
<feature type="transmembrane region" description="Helical" evidence="8">
    <location>
        <begin position="50"/>
        <end position="70"/>
    </location>
</feature>
<evidence type="ECO:0000256" key="6">
    <source>
        <dbReference type="ARBA" id="ARBA00022989"/>
    </source>
</evidence>
<feature type="transmembrane region" description="Helical" evidence="8">
    <location>
        <begin position="20"/>
        <end position="41"/>
    </location>
</feature>
<dbReference type="Pfam" id="PF01899">
    <property type="entry name" value="MNHE"/>
    <property type="match status" value="1"/>
</dbReference>
<evidence type="ECO:0000256" key="7">
    <source>
        <dbReference type="ARBA" id="ARBA00023136"/>
    </source>
</evidence>
<evidence type="ECO:0000256" key="3">
    <source>
        <dbReference type="ARBA" id="ARBA00022449"/>
    </source>
</evidence>
<reference evidence="9 10" key="1">
    <citation type="journal article" date="2014" name="Arch. Microbiol.">
        <title>Bacillus mesophilum sp. nov., strain IITR-54T, a novel 4-chlorobiphenyl dechlorinating bacterium.</title>
        <authorList>
            <person name="Manickam N."/>
            <person name="Singh N.K."/>
            <person name="Bajaj A."/>
            <person name="Kumar R.M."/>
            <person name="Kaur G."/>
            <person name="Kaur N."/>
            <person name="Bala M."/>
            <person name="Kumar A."/>
            <person name="Mayilraj S."/>
        </authorList>
    </citation>
    <scope>NUCLEOTIDE SEQUENCE [LARGE SCALE GENOMIC DNA]</scope>
    <source>
        <strain evidence="9 10">IITR-54</strain>
    </source>
</reference>